<protein>
    <submittedName>
        <fullName evidence="1">Uncharacterized protein</fullName>
    </submittedName>
</protein>
<accession>A0A3N1H0H4</accession>
<dbReference type="EMBL" id="RJKM01000001">
    <property type="protein sequence ID" value="ROP35752.1"/>
    <property type="molecule type" value="Genomic_DNA"/>
</dbReference>
<organism evidence="1 2">
    <name type="scientific">Saccharothrix texasensis</name>
    <dbReference type="NCBI Taxonomy" id="103734"/>
    <lineage>
        <taxon>Bacteria</taxon>
        <taxon>Bacillati</taxon>
        <taxon>Actinomycetota</taxon>
        <taxon>Actinomycetes</taxon>
        <taxon>Pseudonocardiales</taxon>
        <taxon>Pseudonocardiaceae</taxon>
        <taxon>Saccharothrix</taxon>
    </lineage>
</organism>
<dbReference type="AlphaFoldDB" id="A0A3N1H0H4"/>
<evidence type="ECO:0000313" key="2">
    <source>
        <dbReference type="Proteomes" id="UP000268727"/>
    </source>
</evidence>
<sequence length="141" mass="15043">MTVDARLHVRAAVWGHADNRIAVLLLEGGFAPAGLTSRGLTLVSSVDRVALPVTAAWRVHLDAAGALTVHWPHRRPLLDAVPVEQPDAWRWAARRRGAVLLLLGDHVGLTEPDPAHRRTLLAAAASRGALAATAAPFTTTR</sequence>
<dbReference type="Proteomes" id="UP000268727">
    <property type="component" value="Unassembled WGS sequence"/>
</dbReference>
<dbReference type="OrthoDB" id="3699810at2"/>
<evidence type="ECO:0000313" key="1">
    <source>
        <dbReference type="EMBL" id="ROP35752.1"/>
    </source>
</evidence>
<proteinExistence type="predicted"/>
<comment type="caution">
    <text evidence="1">The sequence shown here is derived from an EMBL/GenBank/DDBJ whole genome shotgun (WGS) entry which is preliminary data.</text>
</comment>
<gene>
    <name evidence="1" type="ORF">EDD40_1004</name>
</gene>
<reference evidence="1 2" key="1">
    <citation type="submission" date="2018-11" db="EMBL/GenBank/DDBJ databases">
        <title>Sequencing the genomes of 1000 actinobacteria strains.</title>
        <authorList>
            <person name="Klenk H.-P."/>
        </authorList>
    </citation>
    <scope>NUCLEOTIDE SEQUENCE [LARGE SCALE GENOMIC DNA]</scope>
    <source>
        <strain evidence="1 2">DSM 44231</strain>
    </source>
</reference>
<dbReference type="RefSeq" id="WP_123741840.1">
    <property type="nucleotide sequence ID" value="NZ_RJKM01000001.1"/>
</dbReference>
<keyword evidence="2" id="KW-1185">Reference proteome</keyword>
<name>A0A3N1H0H4_9PSEU</name>